<dbReference type="Proteomes" id="UP000829420">
    <property type="component" value="Plasmid pW1-b"/>
</dbReference>
<evidence type="ECO:0000313" key="2">
    <source>
        <dbReference type="Proteomes" id="UP000829420"/>
    </source>
</evidence>
<dbReference type="EMBL" id="CP093257">
    <property type="protein sequence ID" value="UNH40986.1"/>
    <property type="molecule type" value="Genomic_DNA"/>
</dbReference>
<keyword evidence="1" id="KW-0614">Plasmid</keyword>
<accession>A0ACD3YEF4</accession>
<gene>
    <name evidence="1" type="ORF">MNY70_18110</name>
</gene>
<evidence type="ECO:0000313" key="1">
    <source>
        <dbReference type="EMBL" id="UNH40986.1"/>
    </source>
</evidence>
<name>A0ACD3YEF4_9GAMM</name>
<reference evidence="1" key="1">
    <citation type="submission" date="2022-03" db="EMBL/GenBank/DDBJ databases">
        <title>ESBL-producing Moellerella wisconsensis and Escherichia marmotae isolated from wild game meat.</title>
        <authorList>
            <person name="Biggel M."/>
        </authorList>
    </citation>
    <scope>NUCLEOTIDE SEQUENCE</scope>
    <source>
        <strain evidence="1">W1</strain>
    </source>
</reference>
<keyword evidence="2" id="KW-1185">Reference proteome</keyword>
<sequence>MYWESGRESSNGDSVIIVKRDSGPTYSACTANIFFQGTRVSELEPGEKVTMYVNSGEYVIGEFLSGAGCLPFLKTLVAVIKPNSNNVFRVKTTFMGANGGDALIRDNDISMVLMNSLN</sequence>
<geneLocation type="plasmid" evidence="1 2">
    <name>pW1-b</name>
</geneLocation>
<protein>
    <submittedName>
        <fullName evidence="1">Uncharacterized protein</fullName>
    </submittedName>
</protein>
<organism evidence="1 2">
    <name type="scientific">Moellerella wisconsensis</name>
    <dbReference type="NCBI Taxonomy" id="158849"/>
    <lineage>
        <taxon>Bacteria</taxon>
        <taxon>Pseudomonadati</taxon>
        <taxon>Pseudomonadota</taxon>
        <taxon>Gammaproteobacteria</taxon>
        <taxon>Enterobacterales</taxon>
        <taxon>Morganellaceae</taxon>
        <taxon>Moellerella</taxon>
    </lineage>
</organism>
<proteinExistence type="predicted"/>